<proteinExistence type="predicted"/>
<sequence>MKKNWQLFVSSHTLRGTYGYYDEMCPRCVELGKKGDLEQVWCRLPRIFDIGQSVDPWPVTKEH</sequence>
<gene>
    <name evidence="1" type="ORF">BD310DRAFT_980900</name>
</gene>
<name>A0A4Q9PFL2_9APHY</name>
<dbReference type="Proteomes" id="UP000292082">
    <property type="component" value="Unassembled WGS sequence"/>
</dbReference>
<protein>
    <submittedName>
        <fullName evidence="1">Uncharacterized protein</fullName>
    </submittedName>
</protein>
<dbReference type="EMBL" id="ML145206">
    <property type="protein sequence ID" value="TBU53749.1"/>
    <property type="molecule type" value="Genomic_DNA"/>
</dbReference>
<keyword evidence="2" id="KW-1185">Reference proteome</keyword>
<evidence type="ECO:0000313" key="1">
    <source>
        <dbReference type="EMBL" id="TBU53749.1"/>
    </source>
</evidence>
<evidence type="ECO:0000313" key="2">
    <source>
        <dbReference type="Proteomes" id="UP000292082"/>
    </source>
</evidence>
<accession>A0A4Q9PFL2</accession>
<reference evidence="1 2" key="1">
    <citation type="submission" date="2019-01" db="EMBL/GenBank/DDBJ databases">
        <title>Draft genome sequences of three monokaryotic isolates of the white-rot basidiomycete fungus Dichomitus squalens.</title>
        <authorList>
            <consortium name="DOE Joint Genome Institute"/>
            <person name="Lopez S.C."/>
            <person name="Andreopoulos B."/>
            <person name="Pangilinan J."/>
            <person name="Lipzen A."/>
            <person name="Riley R."/>
            <person name="Ahrendt S."/>
            <person name="Ng V."/>
            <person name="Barry K."/>
            <person name="Daum C."/>
            <person name="Grigoriev I.V."/>
            <person name="Hilden K.S."/>
            <person name="Makela M.R."/>
            <person name="de Vries R.P."/>
        </authorList>
    </citation>
    <scope>NUCLEOTIDE SEQUENCE [LARGE SCALE GENOMIC DNA]</scope>
    <source>
        <strain evidence="1 2">CBS 464.89</strain>
    </source>
</reference>
<dbReference type="AlphaFoldDB" id="A0A4Q9PFL2"/>
<organism evidence="1 2">
    <name type="scientific">Dichomitus squalens</name>
    <dbReference type="NCBI Taxonomy" id="114155"/>
    <lineage>
        <taxon>Eukaryota</taxon>
        <taxon>Fungi</taxon>
        <taxon>Dikarya</taxon>
        <taxon>Basidiomycota</taxon>
        <taxon>Agaricomycotina</taxon>
        <taxon>Agaricomycetes</taxon>
        <taxon>Polyporales</taxon>
        <taxon>Polyporaceae</taxon>
        <taxon>Dichomitus</taxon>
    </lineage>
</organism>